<dbReference type="GO" id="GO:0010181">
    <property type="term" value="F:FMN binding"/>
    <property type="evidence" value="ECO:0007669"/>
    <property type="project" value="InterPro"/>
</dbReference>
<comment type="similarity">
    <text evidence="1">Belongs to the non-flavoprotein flavin reductase family.</text>
</comment>
<gene>
    <name evidence="4" type="ORF">GGQ73_001388</name>
</gene>
<dbReference type="EMBL" id="JACIDV010000003">
    <property type="protein sequence ID" value="MBB3945455.1"/>
    <property type="molecule type" value="Genomic_DNA"/>
</dbReference>
<evidence type="ECO:0000256" key="1">
    <source>
        <dbReference type="ARBA" id="ARBA00008898"/>
    </source>
</evidence>
<keyword evidence="5" id="KW-1185">Reference proteome</keyword>
<dbReference type="InterPro" id="IPR050268">
    <property type="entry name" value="NADH-dep_flavin_reductase"/>
</dbReference>
<dbReference type="PANTHER" id="PTHR30466">
    <property type="entry name" value="FLAVIN REDUCTASE"/>
    <property type="match status" value="1"/>
</dbReference>
<dbReference type="AlphaFoldDB" id="A0A7W6G187"/>
<dbReference type="InterPro" id="IPR012349">
    <property type="entry name" value="Split_barrel_FMN-bd"/>
</dbReference>
<accession>A0A7W6G187</accession>
<dbReference type="SMART" id="SM00903">
    <property type="entry name" value="Flavin_Reduct"/>
    <property type="match status" value="1"/>
</dbReference>
<sequence>MTATVTYLQEETEKAAFDSAELRVAMRSLAGGVSVITAGTGANRTGATVTSATALSMDPATMIVNVNKSSSTWPIIARYNHFCVNILSAEQQDVAARFAGVGGVKGAERYLGSEWFTLESGAYALKDALAAIDCAVEDVIERHTHAIIVGRVLAVEQGSGLPLVYHNGQYAQLS</sequence>
<dbReference type="Pfam" id="PF01613">
    <property type="entry name" value="Flavin_Reduct"/>
    <property type="match status" value="1"/>
</dbReference>
<proteinExistence type="inferred from homology"/>
<evidence type="ECO:0000259" key="3">
    <source>
        <dbReference type="SMART" id="SM00903"/>
    </source>
</evidence>
<dbReference type="PANTHER" id="PTHR30466:SF11">
    <property type="entry name" value="FLAVIN-DEPENDENT MONOOXYGENASE, REDUCTASE SUBUNIT HSAB"/>
    <property type="match status" value="1"/>
</dbReference>
<keyword evidence="2" id="KW-0560">Oxidoreductase</keyword>
<dbReference type="RefSeq" id="WP_183894965.1">
    <property type="nucleotide sequence ID" value="NZ_JACIDV010000003.1"/>
</dbReference>
<name>A0A7W6G187_9HYPH</name>
<organism evidence="4 5">
    <name type="scientific">Rhizobium skierniewicense</name>
    <dbReference type="NCBI Taxonomy" id="984260"/>
    <lineage>
        <taxon>Bacteria</taxon>
        <taxon>Pseudomonadati</taxon>
        <taxon>Pseudomonadota</taxon>
        <taxon>Alphaproteobacteria</taxon>
        <taxon>Hyphomicrobiales</taxon>
        <taxon>Rhizobiaceae</taxon>
        <taxon>Rhizobium/Agrobacterium group</taxon>
        <taxon>Rhizobium</taxon>
    </lineage>
</organism>
<comment type="caution">
    <text evidence="4">The sequence shown here is derived from an EMBL/GenBank/DDBJ whole genome shotgun (WGS) entry which is preliminary data.</text>
</comment>
<evidence type="ECO:0000313" key="5">
    <source>
        <dbReference type="Proteomes" id="UP000565286"/>
    </source>
</evidence>
<dbReference type="SUPFAM" id="SSF50475">
    <property type="entry name" value="FMN-binding split barrel"/>
    <property type="match status" value="1"/>
</dbReference>
<evidence type="ECO:0000256" key="2">
    <source>
        <dbReference type="ARBA" id="ARBA00023002"/>
    </source>
</evidence>
<dbReference type="GO" id="GO:0042602">
    <property type="term" value="F:riboflavin reductase (NADPH) activity"/>
    <property type="evidence" value="ECO:0007669"/>
    <property type="project" value="TreeGrafter"/>
</dbReference>
<protein>
    <submittedName>
        <fullName evidence="4">Flavin reductase (DIM6/NTAB) family NADH-FMN oxidoreductase RutF</fullName>
    </submittedName>
</protein>
<dbReference type="Gene3D" id="2.30.110.10">
    <property type="entry name" value="Electron Transport, Fmn-binding Protein, Chain A"/>
    <property type="match status" value="1"/>
</dbReference>
<evidence type="ECO:0000313" key="4">
    <source>
        <dbReference type="EMBL" id="MBB3945455.1"/>
    </source>
</evidence>
<dbReference type="Proteomes" id="UP000565286">
    <property type="component" value="Unassembled WGS sequence"/>
</dbReference>
<dbReference type="InterPro" id="IPR002563">
    <property type="entry name" value="Flavin_Rdtase-like_dom"/>
</dbReference>
<reference evidence="4 5" key="1">
    <citation type="submission" date="2020-08" db="EMBL/GenBank/DDBJ databases">
        <title>Genomic Encyclopedia of Type Strains, Phase IV (KMG-IV): sequencing the most valuable type-strain genomes for metagenomic binning, comparative biology and taxonomic classification.</title>
        <authorList>
            <person name="Goeker M."/>
        </authorList>
    </citation>
    <scope>NUCLEOTIDE SEQUENCE [LARGE SCALE GENOMIC DNA]</scope>
    <source>
        <strain evidence="4 5">DSM 26438</strain>
    </source>
</reference>
<feature type="domain" description="Flavin reductase like" evidence="3">
    <location>
        <begin position="26"/>
        <end position="172"/>
    </location>
</feature>